<feature type="domain" description="HYR-like" evidence="1">
    <location>
        <begin position="391"/>
        <end position="458"/>
    </location>
</feature>
<protein>
    <submittedName>
        <fullName evidence="2">Gliding motility-associated C-terminal domain-containing protein</fullName>
    </submittedName>
</protein>
<accession>A0A5D0RDU5</accession>
<feature type="domain" description="HYR-like" evidence="1">
    <location>
        <begin position="966"/>
        <end position="1035"/>
    </location>
</feature>
<dbReference type="NCBIfam" id="TIGR04131">
    <property type="entry name" value="Bac_Flav_CTERM"/>
    <property type="match status" value="1"/>
</dbReference>
<dbReference type="OrthoDB" id="599464at2"/>
<dbReference type="InterPro" id="IPR026341">
    <property type="entry name" value="T9SS_type_B"/>
</dbReference>
<name>A0A5D0RDU5_9FLAO</name>
<feature type="non-terminal residue" evidence="2">
    <location>
        <position position="1"/>
    </location>
</feature>
<feature type="domain" description="HYR-like" evidence="1">
    <location>
        <begin position="1124"/>
        <end position="1193"/>
    </location>
</feature>
<feature type="domain" description="HYR-like" evidence="1">
    <location>
        <begin position="241"/>
        <end position="306"/>
    </location>
</feature>
<evidence type="ECO:0000313" key="3">
    <source>
        <dbReference type="Proteomes" id="UP000323720"/>
    </source>
</evidence>
<feature type="domain" description="HYR-like" evidence="1">
    <location>
        <begin position="463"/>
        <end position="534"/>
    </location>
</feature>
<dbReference type="Pfam" id="PF23237">
    <property type="entry name" value="HYR_4C"/>
    <property type="match status" value="13"/>
</dbReference>
<dbReference type="InterPro" id="IPR057078">
    <property type="entry name" value="HYR-4C"/>
</dbReference>
<evidence type="ECO:0000313" key="2">
    <source>
        <dbReference type="EMBL" id="TYB79870.1"/>
    </source>
</evidence>
<dbReference type="RefSeq" id="WP_148403597.1">
    <property type="nucleotide sequence ID" value="NZ_VSKK01000001.1"/>
</dbReference>
<feature type="domain" description="HYR-like" evidence="1">
    <location>
        <begin position="1045"/>
        <end position="1114"/>
    </location>
</feature>
<dbReference type="Pfam" id="PF13585">
    <property type="entry name" value="CHU_C"/>
    <property type="match status" value="1"/>
</dbReference>
<reference evidence="2 3" key="1">
    <citation type="submission" date="2019-08" db="EMBL/GenBank/DDBJ databases">
        <title>Genomes of Antarctic Bizionia species.</title>
        <authorList>
            <person name="Bowman J.P."/>
        </authorList>
    </citation>
    <scope>NUCLEOTIDE SEQUENCE [LARGE SCALE GENOMIC DNA]</scope>
    <source>
        <strain evidence="2 3">ADA-4</strain>
    </source>
</reference>
<feature type="domain" description="HYR-like" evidence="1">
    <location>
        <begin position="887"/>
        <end position="956"/>
    </location>
</feature>
<feature type="domain" description="HYR-like" evidence="1">
    <location>
        <begin position="163"/>
        <end position="230"/>
    </location>
</feature>
<organism evidence="2 3">
    <name type="scientific">Bizionia myxarmorum</name>
    <dbReference type="NCBI Taxonomy" id="291186"/>
    <lineage>
        <taxon>Bacteria</taxon>
        <taxon>Pseudomonadati</taxon>
        <taxon>Bacteroidota</taxon>
        <taxon>Flavobacteriia</taxon>
        <taxon>Flavobacteriales</taxon>
        <taxon>Flavobacteriaceae</taxon>
        <taxon>Bizionia</taxon>
    </lineage>
</organism>
<sequence>NIALPEFDTITPTSAPADCYAGIVLPTLPSVTDACGNVLTPTGPVESSTPSCEGAVTYTWTYTDCAGNTQDYVHTANITLPEFDTITATSAPADCYAGIVLPTLPSVTDACGNVLTPTGPVESSTPSCEGAVTYTWTYTDCAGNTQDYVHTANIALPEFDAIAATSAPADCYANIILPTLPSVTDACGNVLTPTGPVESSTPSCEGAVTYTWTYTDCAGNTQDYVHTANITLPEFDTITATSAPADCYAGIVLPTLPSVTDACGNVLIPTGPVESSAPTCEGAVTYTWTYTDCAGNTQDYVHTANIALPEFDTITPTSAPADCYAGIVLPTLPSVTDACGNVLTPTGPVESSTPSCEGAVTYTWTYTDCAGNTQDYVHTANIALPEFDAIAATSAPADCYANIILPTLPSVSDACGNLLTPTGPVESPTPSCEGAVTYTWTYTDCAGNTQDYVHTANIEFTAFTLPSNSGSAITCIDEAQAVPTPPSVVDSCGNTIIPTGPSVSADPTCLGDKTYTWTYTDCAGNTGEWVYTYSLNDNIDPVLTVEASNTEIQCDGSGNNGAIQDWLDTNGGATATDNCGTVTWTNNYGGATSDCSNPIEVIFTATDACGNFVTTTATYAIQDTVNPIITAGAANASFECDGSGNTTDLNDWLLTNGGATATDDCSSVSWSNNFTSLSDECGQTGSATVIFTATDGCGNAITTSATFTIVDTTNPVITTDAADYTTECDGLGNETELNDWLNSNGGASSTDACSDIVWDHNYKGFLTITCGTTGYTIVDFKATDACGNESFTTATFTIVDTIAPIAPAAPADVTVACISELPTNMDLTAVDNCEGTIIASPIDTTDNTDPCNVIVIRTWTFTDACNNSSSVSQTITVSDTIAPVAPAAPADVTVTCISELPTNLDLTAVDNCLGDIIASPIDTTNNTDPCNVIVTRTWTFTDSCNNSSSVSQTITVSDTIAPVAPAAPADVTVACISELPTNLDLTAVDNCAGDIIASPIDTTNDTDPCNVIVTRTWTFTDACNNSSSVSQTITVSDTIAPVAPAAPADVTVACISELPTNLDLTAVDNCLGNIIVSPVDSTDNSDPCNVIVTRTWTFTDACNNSSSVSQTITVSDTIAPVAPAAPADVTVACISELPTNLDLTAVDNCLGNITVSPVDSTDNSDPCNVIVTRTWTFTDSCNNSSSVSQTITVSDTVAPVAPAPPTDITVACISELPTNLDLTAVDNCLGDIVASPVDSTDSTNPCNVIVTRTWTFTDGCNNSTSISQIITVIDNVAPTVTNDLSDIFVNCAEIPQVPVLVFNDCSNEITILSFVETNTSDGSETDYEIIWNWTVADACGNEGQFSQAVYVTNENTIIDLTDDRCIDDGLVDLFDYYSGADTSGTWIAVSTNATLDGNFFNPSNIELGDYVFSYTIMDNGCSSTTRVTINVNDDCVVLAPEPCDRESIVISTAITPNGDQWNEYFEIQGAENCGYSYDVQIFNRWGAIIYKATNYQNNWNGFAHKSSIGGADTVPNGTYYYIINIKNSGFKPVTGYFYVGTK</sequence>
<dbReference type="EMBL" id="VSKK01000001">
    <property type="protein sequence ID" value="TYB79870.1"/>
    <property type="molecule type" value="Genomic_DNA"/>
</dbReference>
<feature type="domain" description="HYR-like" evidence="1">
    <location>
        <begin position="315"/>
        <end position="382"/>
    </location>
</feature>
<keyword evidence="3" id="KW-1185">Reference proteome</keyword>
<evidence type="ECO:0000259" key="1">
    <source>
        <dbReference type="Pfam" id="PF23237"/>
    </source>
</evidence>
<proteinExistence type="predicted"/>
<feature type="domain" description="HYR-like" evidence="1">
    <location>
        <begin position="808"/>
        <end position="877"/>
    </location>
</feature>
<dbReference type="Proteomes" id="UP000323720">
    <property type="component" value="Unassembled WGS sequence"/>
</dbReference>
<feature type="domain" description="HYR-like" evidence="1">
    <location>
        <begin position="89"/>
        <end position="154"/>
    </location>
</feature>
<comment type="caution">
    <text evidence="2">The sequence shown here is derived from an EMBL/GenBank/DDBJ whole genome shotgun (WGS) entry which is preliminary data.</text>
</comment>
<gene>
    <name evidence="2" type="ORF">ES674_09020</name>
</gene>
<feature type="domain" description="HYR-like" evidence="1">
    <location>
        <begin position="1203"/>
        <end position="1272"/>
    </location>
</feature>
<feature type="domain" description="HYR-like" evidence="1">
    <location>
        <begin position="11"/>
        <end position="78"/>
    </location>
</feature>